<protein>
    <submittedName>
        <fullName evidence="2">Uncharacterized protein</fullName>
    </submittedName>
</protein>
<gene>
    <name evidence="2" type="ORF">DFH08DRAFT_801753</name>
</gene>
<proteinExistence type="predicted"/>
<feature type="region of interest" description="Disordered" evidence="1">
    <location>
        <begin position="1"/>
        <end position="24"/>
    </location>
</feature>
<evidence type="ECO:0000313" key="2">
    <source>
        <dbReference type="EMBL" id="KAJ7357872.1"/>
    </source>
</evidence>
<dbReference type="EMBL" id="JARIHO010000007">
    <property type="protein sequence ID" value="KAJ7357872.1"/>
    <property type="molecule type" value="Genomic_DNA"/>
</dbReference>
<dbReference type="Proteomes" id="UP001218218">
    <property type="component" value="Unassembled WGS sequence"/>
</dbReference>
<dbReference type="AlphaFoldDB" id="A0AAD7AFX0"/>
<name>A0AAD7AFX0_9AGAR</name>
<reference evidence="2" key="1">
    <citation type="submission" date="2023-03" db="EMBL/GenBank/DDBJ databases">
        <title>Massive genome expansion in bonnet fungi (Mycena s.s.) driven by repeated elements and novel gene families across ecological guilds.</title>
        <authorList>
            <consortium name="Lawrence Berkeley National Laboratory"/>
            <person name="Harder C.B."/>
            <person name="Miyauchi S."/>
            <person name="Viragh M."/>
            <person name="Kuo A."/>
            <person name="Thoen E."/>
            <person name="Andreopoulos B."/>
            <person name="Lu D."/>
            <person name="Skrede I."/>
            <person name="Drula E."/>
            <person name="Henrissat B."/>
            <person name="Morin E."/>
            <person name="Kohler A."/>
            <person name="Barry K."/>
            <person name="LaButti K."/>
            <person name="Morin E."/>
            <person name="Salamov A."/>
            <person name="Lipzen A."/>
            <person name="Mereny Z."/>
            <person name="Hegedus B."/>
            <person name="Baldrian P."/>
            <person name="Stursova M."/>
            <person name="Weitz H."/>
            <person name="Taylor A."/>
            <person name="Grigoriev I.V."/>
            <person name="Nagy L.G."/>
            <person name="Martin F."/>
            <person name="Kauserud H."/>
        </authorList>
    </citation>
    <scope>NUCLEOTIDE SEQUENCE</scope>
    <source>
        <strain evidence="2">CBHHK002</strain>
    </source>
</reference>
<comment type="caution">
    <text evidence="2">The sequence shown here is derived from an EMBL/GenBank/DDBJ whole genome shotgun (WGS) entry which is preliminary data.</text>
</comment>
<feature type="compositionally biased region" description="Basic and acidic residues" evidence="1">
    <location>
        <begin position="8"/>
        <end position="22"/>
    </location>
</feature>
<sequence length="380" mass="41820">MWNAQSRFKRDASSDKKREGGEGKICVRLPPPSCTTSNLYSTAPPTRTSCISTSTHLHVGGTPITTMVRDEMEGKGREEMKGEHVWWVHAAVGMVLQPPGVPEYNLSTALKCICVRPHALCLHIQSSPMPFGFLLVPHRFDMDIGIELRVRPTHHLRPQQLKEKITGRREGSKRMHVPCVTRRAAPTPTPTPTLPLPLISNLPPPIPAPYTSLDTFTFICLPPSILSPPTCTQPHPPSSFSSLIPSPSTRSVGASMCSCLPGRRPPHGSRCLHGLLPVNISECACVEAKRVEGSRYSIGFEGEGIAGRIWIESAGWGLGGVWEDELVEGIKSAEGEMGWSHGGKHAGGDQEKWARMDRVQWRQWRRGMEDKSITSQVESK</sequence>
<evidence type="ECO:0000313" key="3">
    <source>
        <dbReference type="Proteomes" id="UP001218218"/>
    </source>
</evidence>
<accession>A0AAD7AFX0</accession>
<organism evidence="2 3">
    <name type="scientific">Mycena albidolilacea</name>
    <dbReference type="NCBI Taxonomy" id="1033008"/>
    <lineage>
        <taxon>Eukaryota</taxon>
        <taxon>Fungi</taxon>
        <taxon>Dikarya</taxon>
        <taxon>Basidiomycota</taxon>
        <taxon>Agaricomycotina</taxon>
        <taxon>Agaricomycetes</taxon>
        <taxon>Agaricomycetidae</taxon>
        <taxon>Agaricales</taxon>
        <taxon>Marasmiineae</taxon>
        <taxon>Mycenaceae</taxon>
        <taxon>Mycena</taxon>
    </lineage>
</organism>
<keyword evidence="3" id="KW-1185">Reference proteome</keyword>
<evidence type="ECO:0000256" key="1">
    <source>
        <dbReference type="SAM" id="MobiDB-lite"/>
    </source>
</evidence>